<name>A0A9P8NCP0_ASPFM</name>
<gene>
    <name evidence="2" type="ORF">KXV57_008982</name>
</gene>
<evidence type="ECO:0000256" key="1">
    <source>
        <dbReference type="ARBA" id="ARBA00022729"/>
    </source>
</evidence>
<dbReference type="InterPro" id="IPR029058">
    <property type="entry name" value="AB_hydrolase_fold"/>
</dbReference>
<dbReference type="Proteomes" id="UP000813423">
    <property type="component" value="Unassembled WGS sequence"/>
</dbReference>
<accession>A0A9P8NCP0</accession>
<evidence type="ECO:0000313" key="2">
    <source>
        <dbReference type="EMBL" id="KAH1899514.1"/>
    </source>
</evidence>
<dbReference type="PANTHER" id="PTHR43037:SF4">
    <property type="entry name" value="PEPTIDASE S9 PROLYL OLIGOPEPTIDASE CATALYTIC DOMAIN-CONTAINING PROTEIN"/>
    <property type="match status" value="1"/>
</dbReference>
<dbReference type="InterPro" id="IPR000801">
    <property type="entry name" value="Esterase-like"/>
</dbReference>
<dbReference type="PANTHER" id="PTHR43037">
    <property type="entry name" value="UNNAMED PRODUCT-RELATED"/>
    <property type="match status" value="1"/>
</dbReference>
<dbReference type="GO" id="GO:0008236">
    <property type="term" value="F:serine-type peptidase activity"/>
    <property type="evidence" value="ECO:0007669"/>
    <property type="project" value="InterPro"/>
</dbReference>
<proteinExistence type="predicted"/>
<reference evidence="2" key="1">
    <citation type="submission" date="2021-08" db="EMBL/GenBank/DDBJ databases">
        <title>Global Aspergillus fumigatus from environmental and clinical sources.</title>
        <authorList>
            <person name="Barber A."/>
            <person name="Sae-Ong T."/>
        </authorList>
    </citation>
    <scope>NUCLEOTIDE SEQUENCE</scope>
    <source>
        <strain evidence="2">NRZ-2016-071</strain>
    </source>
</reference>
<dbReference type="Pfam" id="PF00756">
    <property type="entry name" value="Esterase"/>
    <property type="match status" value="1"/>
</dbReference>
<comment type="caution">
    <text evidence="2">The sequence shown here is derived from an EMBL/GenBank/DDBJ whole genome shotgun (WGS) entry which is preliminary data.</text>
</comment>
<evidence type="ECO:0000313" key="3">
    <source>
        <dbReference type="Proteomes" id="UP000813423"/>
    </source>
</evidence>
<dbReference type="EMBL" id="JAIBSC010000084">
    <property type="protein sequence ID" value="KAH1899514.1"/>
    <property type="molecule type" value="Genomic_DNA"/>
</dbReference>
<dbReference type="SUPFAM" id="SSF53474">
    <property type="entry name" value="alpha/beta-Hydrolases"/>
    <property type="match status" value="1"/>
</dbReference>
<organism evidence="2 3">
    <name type="scientific">Aspergillus fumigatus</name>
    <name type="common">Neosartorya fumigata</name>
    <dbReference type="NCBI Taxonomy" id="746128"/>
    <lineage>
        <taxon>Eukaryota</taxon>
        <taxon>Fungi</taxon>
        <taxon>Dikarya</taxon>
        <taxon>Ascomycota</taxon>
        <taxon>Pezizomycotina</taxon>
        <taxon>Eurotiomycetes</taxon>
        <taxon>Eurotiomycetidae</taxon>
        <taxon>Eurotiales</taxon>
        <taxon>Aspergillaceae</taxon>
        <taxon>Aspergillus</taxon>
        <taxon>Aspergillus subgen. Fumigati</taxon>
    </lineage>
</organism>
<sequence>MNGSYLALSTVVPEAIWGADPLEFYGGFHNLSFDANASFNSALAVNGSVKWKTARALSHNFAPGKTRTELHVSFPEIDWKFTQAVYGWSALQYQAWARGSLNTGHWAPQSVAIFTSGLLEIVIDGKRHFGGDFYNYGTVPIIIDLSTGDHAVELRLVRDVRASGAIGEPTIVVSLAAEIRNEPLSADNESLLLPDMCLGKLGTPWASINLHNNIADRITILAISSIGAQKLTYYYAGIVSYAILRPPPVTCAPAFPEGDGALPVIVGLHGAGVKADSVQVREMLDAAYGTCAWIISPSGVTPWSGDDWHTWGAGDVEAAVDAIARWIDSTGWDKVRVSQKEWIVVGHSNGGQGAWFLATHYPDNVIAAAPVSGYSSIEKYVPYNLWQDFEPLLSFVLSRSRSSYKHELLLSNVAGIPILQQHGSIDDNVPVFHSRLMHELLGQTQWRSQYDELQGQNHWFDGVLTTPSLLAFYNQSATFPRRPRLPLAFTITVPSSANIAKGGIYVDQLRSPDRNGVVQVIRDARSGIWYVNTTNIHRFHLSPRVLNFTMPSALVLDGRDCFEMGYIRPERMWFLRDSRGRWTVSEREDWRQLNERYGRQLGTVDAILRTKGPFNINICSAGLEHIAVQISRNFLQYFAADSQLSRQCGSLIYPDNNQNRVVDSGNVVTLALGNELPSSKLKLFPIRIQGQGLSLFQGCCWPRADTEASPQSSLNRECNEYEFPFERGMGALFLRPLENERLELVVWGADLSGLEQAARFVPTLTGVGQPDFLILGDSCRWQGHAGAYAAGFFDRSWQISSGSYIRIDASVNEQRLRNGA</sequence>
<dbReference type="AlphaFoldDB" id="A0A9P8NCP0"/>
<evidence type="ECO:0008006" key="4">
    <source>
        <dbReference type="Google" id="ProtNLM"/>
    </source>
</evidence>
<dbReference type="Gene3D" id="3.40.50.1820">
    <property type="entry name" value="alpha/beta hydrolase"/>
    <property type="match status" value="1"/>
</dbReference>
<keyword evidence="1" id="KW-0732">Signal</keyword>
<dbReference type="InterPro" id="IPR050955">
    <property type="entry name" value="Plant_Biomass_Hydrol_Est"/>
</dbReference>
<protein>
    <recommendedName>
        <fullName evidence="4">Peptidase S9 prolyl oligopeptidase catalytic domain-containing protein</fullName>
    </recommendedName>
</protein>
<dbReference type="GO" id="GO:0006508">
    <property type="term" value="P:proteolysis"/>
    <property type="evidence" value="ECO:0007669"/>
    <property type="project" value="InterPro"/>
</dbReference>